<name>A0ACC1D6B5_9NEOP</name>
<dbReference type="Proteomes" id="UP000824533">
    <property type="component" value="Linkage Group LG08"/>
</dbReference>
<keyword evidence="2" id="KW-1185">Reference proteome</keyword>
<organism evidence="1 2">
    <name type="scientific">Dendrolimus kikuchii</name>
    <dbReference type="NCBI Taxonomy" id="765133"/>
    <lineage>
        <taxon>Eukaryota</taxon>
        <taxon>Metazoa</taxon>
        <taxon>Ecdysozoa</taxon>
        <taxon>Arthropoda</taxon>
        <taxon>Hexapoda</taxon>
        <taxon>Insecta</taxon>
        <taxon>Pterygota</taxon>
        <taxon>Neoptera</taxon>
        <taxon>Endopterygota</taxon>
        <taxon>Lepidoptera</taxon>
        <taxon>Glossata</taxon>
        <taxon>Ditrysia</taxon>
        <taxon>Bombycoidea</taxon>
        <taxon>Lasiocampidae</taxon>
        <taxon>Dendrolimus</taxon>
    </lineage>
</organism>
<gene>
    <name evidence="1" type="ORF">K1T71_005206</name>
</gene>
<evidence type="ECO:0000313" key="1">
    <source>
        <dbReference type="EMBL" id="KAJ0179494.1"/>
    </source>
</evidence>
<accession>A0ACC1D6B5</accession>
<protein>
    <submittedName>
        <fullName evidence="1">Uncharacterized protein</fullName>
    </submittedName>
</protein>
<sequence>MSAKDDARQSVEEGEQSSKADALDKDQHSKDSRSNKSSSSSSSSEVEEGFASPPPNKRRRYKPVLTGSDPRVDCLMQQVSFLTQYITQAQVPQLDSEINQTACKHNDIPNSLPFLNMPMSSSHCKFSLGELDTEFDERSVVPQASQELLQELAQLQKFCTPAWKSVHYKKALQTCLANPGFTGLKLNEELCHFNKTKDYLASTEQLLAGLSHNVLEQRQLLKKGLQEILDWASSNPKHVNVSSLFEKINQNFGPGSTSFKKSETAMQIICGKRAECIDIRRERILKEITNPNLKNTLRNVPPSPEYLFSREALQPIIASLGGSQVWLNTPNYIKEKRVNVSKFQNKQPFKSQGREYNPFVKIMPPVAHLSTINSLDCTVRTFRGGCLQNYTQQWKQLGANNYILKLITGCRIPFTERPPLQYPNNQILRKYVTNITRNMTDTIYQLKLTKILETPSILDPSFLCRMFLIKKSDGGFRPIFDLRGLNSYVTIKHFHLISQTDVAEFLQRDDWLVKIDIHQAYFHLPIAESHRRFLRVVYNGEILQLTALPFGLSSAPKIFATITNWIAEILRRQGLRVIVYLDDFLVANQDRTVLISQVTETLRILEILGWHVNYRKSVLEPSQTVEYLGLIWDTKQNILKLPYKKIEKIRSLISKTLNKGDSSLKEIPILLGLLNFANYAIQRGRLHCRQMQRYLKSFKKNNPRKRRCLSLLVQRDLRWWLMKLDQNSTPIIKKNITHYLTTDAADAGWGAQLNDTCLSGEWAPYQRPWHSNLKEMYAVFAAINSHRMTLKDAHILIQSDNRTLVAYLRNEGGTQSLALLKLTARLLKLTELYNITLSATYLPGRLNGIADRLSRGRKIPEWHLLPQATEEIFRRWGVSDVDLFATRRSAVVPKYVTLDSRDGYAVFCDAFSQKWDFQLGWIFPPPNLIPRVLAHLNSARGIFILIAPEWTRCFWIPDLKARTISDPIPIQNLGKVLVDLTTNSCPPQVDKLALFAWKIMGGPIRSLIGQQRNKTY</sequence>
<proteinExistence type="predicted"/>
<reference evidence="1 2" key="1">
    <citation type="journal article" date="2021" name="Front. Genet.">
        <title>Chromosome-Level Genome Assembly Reveals Significant Gene Expansion in the Toll and IMD Signaling Pathways of Dendrolimus kikuchii.</title>
        <authorList>
            <person name="Zhou J."/>
            <person name="Wu P."/>
            <person name="Xiong Z."/>
            <person name="Liu N."/>
            <person name="Zhao N."/>
            <person name="Ji M."/>
            <person name="Qiu Y."/>
            <person name="Yang B."/>
        </authorList>
    </citation>
    <scope>NUCLEOTIDE SEQUENCE [LARGE SCALE GENOMIC DNA]</scope>
    <source>
        <strain evidence="1">Ann1</strain>
    </source>
</reference>
<comment type="caution">
    <text evidence="1">The sequence shown here is derived from an EMBL/GenBank/DDBJ whole genome shotgun (WGS) entry which is preliminary data.</text>
</comment>
<evidence type="ECO:0000313" key="2">
    <source>
        <dbReference type="Proteomes" id="UP000824533"/>
    </source>
</evidence>
<dbReference type="EMBL" id="CM034394">
    <property type="protein sequence ID" value="KAJ0179494.1"/>
    <property type="molecule type" value="Genomic_DNA"/>
</dbReference>